<proteinExistence type="predicted"/>
<evidence type="ECO:0000313" key="1">
    <source>
        <dbReference type="EMBL" id="SVD27277.1"/>
    </source>
</evidence>
<dbReference type="EMBL" id="UINC01140245">
    <property type="protein sequence ID" value="SVD27277.1"/>
    <property type="molecule type" value="Genomic_DNA"/>
</dbReference>
<organism evidence="1">
    <name type="scientific">marine metagenome</name>
    <dbReference type="NCBI Taxonomy" id="408172"/>
    <lineage>
        <taxon>unclassified sequences</taxon>
        <taxon>metagenomes</taxon>
        <taxon>ecological metagenomes</taxon>
    </lineage>
</organism>
<protein>
    <submittedName>
        <fullName evidence="1">Uncharacterized protein</fullName>
    </submittedName>
</protein>
<sequence length="46" mass="5543">MTDDQLKEYIIKTVGSSYNNYPECVEWNLKVLHYLENRPLKKLKDI</sequence>
<gene>
    <name evidence="1" type="ORF">METZ01_LOCUS380131</name>
</gene>
<dbReference type="AlphaFoldDB" id="A0A382TZZ8"/>
<accession>A0A382TZZ8</accession>
<name>A0A382TZZ8_9ZZZZ</name>
<reference evidence="1" key="1">
    <citation type="submission" date="2018-05" db="EMBL/GenBank/DDBJ databases">
        <authorList>
            <person name="Lanie J.A."/>
            <person name="Ng W.-L."/>
            <person name="Kazmierczak K.M."/>
            <person name="Andrzejewski T.M."/>
            <person name="Davidsen T.M."/>
            <person name="Wayne K.J."/>
            <person name="Tettelin H."/>
            <person name="Glass J.I."/>
            <person name="Rusch D."/>
            <person name="Podicherti R."/>
            <person name="Tsui H.-C.T."/>
            <person name="Winkler M.E."/>
        </authorList>
    </citation>
    <scope>NUCLEOTIDE SEQUENCE</scope>
</reference>